<dbReference type="Proteomes" id="UP000177682">
    <property type="component" value="Unassembled WGS sequence"/>
</dbReference>
<dbReference type="AlphaFoldDB" id="A0A1F5PJL7"/>
<protein>
    <recommendedName>
        <fullName evidence="3">ATP-grasp domain-containing protein</fullName>
    </recommendedName>
</protein>
<proteinExistence type="predicted"/>
<evidence type="ECO:0000313" key="1">
    <source>
        <dbReference type="EMBL" id="OGE90057.1"/>
    </source>
</evidence>
<gene>
    <name evidence="1" type="ORF">A3E29_03030</name>
</gene>
<dbReference type="EMBL" id="MFEY01000007">
    <property type="protein sequence ID" value="OGE90057.1"/>
    <property type="molecule type" value="Genomic_DNA"/>
</dbReference>
<sequence>MDAMFVSMKGDERGELALSILAQMKRKTLLLAPGEKTPEGSIALFSFESRGGSGRRFMRCSAIRVLREGSPPCWVTTPFVVGIRPKPLSMLIDQRGFQESLYRMSQDYLAWMPNQGRMVPWACYERDPKITPESDVFRAATAWLQQSAMYGLFDEARRDLRSAMAIRLVLQRQGGYYYKEPEFSMQVSPDVMHISAPELELCRRNGRLIFDLWRQSINLYRRAIDDPELAWVAKAVEGPLTPQQQKVQRFVARNDGHLPLFARADLSSVWFLVEVQERLGGLGLMQSWAMAIREVLGTKGLIGRSDPVAEPFAEAVKSATGNANPFAVLICPEGYEIEQGFLAQALAKHGVDARVLLKTNLDEEFRVQPDGIYVDGRRVDFIYRREINAATLAESEVGRQIVNAAVERQVVVEPPLNMIYDTKVPLALVHDPRVQHCFTDELRQLVPPTGLMPSTVGEGFWVGEKCLTLQNLIGAPWVVKYAGPNIQYGFGGRGVFNTTQNDEGIVRGVDEVKSGHPWIVQQMDETRFLARHLNGGQELVQSKVAARITLHYRRQEQDSELFLAIATNRPHWKAIGNPDSIVQEIRVRNE</sequence>
<comment type="caution">
    <text evidence="1">The sequence shown here is derived from an EMBL/GenBank/DDBJ whole genome shotgun (WGS) entry which is preliminary data.</text>
</comment>
<organism evidence="1 2">
    <name type="scientific">Candidatus Doudnabacteria bacterium RIFCSPHIGHO2_12_FULL_48_16</name>
    <dbReference type="NCBI Taxonomy" id="1817838"/>
    <lineage>
        <taxon>Bacteria</taxon>
        <taxon>Candidatus Doudnaibacteriota</taxon>
    </lineage>
</organism>
<name>A0A1F5PJL7_9BACT</name>
<evidence type="ECO:0008006" key="3">
    <source>
        <dbReference type="Google" id="ProtNLM"/>
    </source>
</evidence>
<reference evidence="1 2" key="1">
    <citation type="journal article" date="2016" name="Nat. Commun.">
        <title>Thousands of microbial genomes shed light on interconnected biogeochemical processes in an aquifer system.</title>
        <authorList>
            <person name="Anantharaman K."/>
            <person name="Brown C.T."/>
            <person name="Hug L.A."/>
            <person name="Sharon I."/>
            <person name="Castelle C.J."/>
            <person name="Probst A.J."/>
            <person name="Thomas B.C."/>
            <person name="Singh A."/>
            <person name="Wilkins M.J."/>
            <person name="Karaoz U."/>
            <person name="Brodie E.L."/>
            <person name="Williams K.H."/>
            <person name="Hubbard S.S."/>
            <person name="Banfield J.F."/>
        </authorList>
    </citation>
    <scope>NUCLEOTIDE SEQUENCE [LARGE SCALE GENOMIC DNA]</scope>
</reference>
<accession>A0A1F5PJL7</accession>
<evidence type="ECO:0000313" key="2">
    <source>
        <dbReference type="Proteomes" id="UP000177682"/>
    </source>
</evidence>